<evidence type="ECO:0000313" key="3">
    <source>
        <dbReference type="EMBL" id="KAF2486891.1"/>
    </source>
</evidence>
<feature type="chain" id="PRO_5025664601" evidence="2">
    <location>
        <begin position="21"/>
        <end position="274"/>
    </location>
</feature>
<evidence type="ECO:0000256" key="2">
    <source>
        <dbReference type="SAM" id="SignalP"/>
    </source>
</evidence>
<sequence length="274" mass="28321">MHVNTLALLTSIALARFALAAGGHDGDRNSPYHTSCSTQWGWSGHEWKTHWTTSYTPCTTTKTITSLVTSNLSTSTSTVTVPTSSGFQPVQSTLPQGSYSGSGGSDPVSKRDVGGEGSSRHVAGRSENTHITGVWCTQWRPGKCMQTTKTVHSTTVVSPVSTTTVYAACASNNLADAFGGAPITAIFPNGGASDTENTIEADSAYDCCVLAITTPNSAFFQYTPAAAGAAGSCGVYVLDASTTCAGQDTSLYDVVSDPGDAQITVGNSYCGNIQ</sequence>
<reference evidence="3" key="1">
    <citation type="journal article" date="2020" name="Stud. Mycol.">
        <title>101 Dothideomycetes genomes: a test case for predicting lifestyles and emergence of pathogens.</title>
        <authorList>
            <person name="Haridas S."/>
            <person name="Albert R."/>
            <person name="Binder M."/>
            <person name="Bloem J."/>
            <person name="Labutti K."/>
            <person name="Salamov A."/>
            <person name="Andreopoulos B."/>
            <person name="Baker S."/>
            <person name="Barry K."/>
            <person name="Bills G."/>
            <person name="Bluhm B."/>
            <person name="Cannon C."/>
            <person name="Castanera R."/>
            <person name="Culley D."/>
            <person name="Daum C."/>
            <person name="Ezra D."/>
            <person name="Gonzalez J."/>
            <person name="Henrissat B."/>
            <person name="Kuo A."/>
            <person name="Liang C."/>
            <person name="Lipzen A."/>
            <person name="Lutzoni F."/>
            <person name="Magnuson J."/>
            <person name="Mondo S."/>
            <person name="Nolan M."/>
            <person name="Ohm R."/>
            <person name="Pangilinan J."/>
            <person name="Park H.-J."/>
            <person name="Ramirez L."/>
            <person name="Alfaro M."/>
            <person name="Sun H."/>
            <person name="Tritt A."/>
            <person name="Yoshinaga Y."/>
            <person name="Zwiers L.-H."/>
            <person name="Turgeon B."/>
            <person name="Goodwin S."/>
            <person name="Spatafora J."/>
            <person name="Crous P."/>
            <person name="Grigoriev I."/>
        </authorList>
    </citation>
    <scope>NUCLEOTIDE SEQUENCE</scope>
    <source>
        <strain evidence="3">CBS 113389</strain>
    </source>
</reference>
<dbReference type="AlphaFoldDB" id="A0A6A6Q4B0"/>
<dbReference type="OrthoDB" id="5430961at2759"/>
<evidence type="ECO:0000256" key="1">
    <source>
        <dbReference type="SAM" id="MobiDB-lite"/>
    </source>
</evidence>
<dbReference type="GeneID" id="54473798"/>
<keyword evidence="2" id="KW-0732">Signal</keyword>
<feature type="compositionally biased region" description="Polar residues" evidence="1">
    <location>
        <begin position="86"/>
        <end position="99"/>
    </location>
</feature>
<name>A0A6A6Q4B0_9PEZI</name>
<keyword evidence="4" id="KW-1185">Reference proteome</keyword>
<gene>
    <name evidence="3" type="ORF">BDY17DRAFT_292309</name>
</gene>
<evidence type="ECO:0000313" key="4">
    <source>
        <dbReference type="Proteomes" id="UP000799767"/>
    </source>
</evidence>
<dbReference type="Proteomes" id="UP000799767">
    <property type="component" value="Unassembled WGS sequence"/>
</dbReference>
<proteinExistence type="predicted"/>
<feature type="compositionally biased region" description="Low complexity" evidence="1">
    <location>
        <begin position="75"/>
        <end position="85"/>
    </location>
</feature>
<feature type="region of interest" description="Disordered" evidence="1">
    <location>
        <begin position="75"/>
        <end position="123"/>
    </location>
</feature>
<organism evidence="3 4">
    <name type="scientific">Neohortaea acidophila</name>
    <dbReference type="NCBI Taxonomy" id="245834"/>
    <lineage>
        <taxon>Eukaryota</taxon>
        <taxon>Fungi</taxon>
        <taxon>Dikarya</taxon>
        <taxon>Ascomycota</taxon>
        <taxon>Pezizomycotina</taxon>
        <taxon>Dothideomycetes</taxon>
        <taxon>Dothideomycetidae</taxon>
        <taxon>Mycosphaerellales</taxon>
        <taxon>Teratosphaeriaceae</taxon>
        <taxon>Neohortaea</taxon>
    </lineage>
</organism>
<dbReference type="RefSeq" id="XP_033593460.1">
    <property type="nucleotide sequence ID" value="XM_033732796.1"/>
</dbReference>
<accession>A0A6A6Q4B0</accession>
<dbReference type="EMBL" id="MU001632">
    <property type="protein sequence ID" value="KAF2486891.1"/>
    <property type="molecule type" value="Genomic_DNA"/>
</dbReference>
<feature type="signal peptide" evidence="2">
    <location>
        <begin position="1"/>
        <end position="20"/>
    </location>
</feature>
<protein>
    <submittedName>
        <fullName evidence="3">Uncharacterized protein</fullName>
    </submittedName>
</protein>